<name>A0AAQ3MFL6_VIGMU</name>
<evidence type="ECO:0000313" key="2">
    <source>
        <dbReference type="Proteomes" id="UP001374535"/>
    </source>
</evidence>
<proteinExistence type="predicted"/>
<evidence type="ECO:0000313" key="1">
    <source>
        <dbReference type="EMBL" id="WVY90092.1"/>
    </source>
</evidence>
<accession>A0AAQ3MFL6</accession>
<gene>
    <name evidence="1" type="ORF">V8G54_035606</name>
</gene>
<dbReference type="Proteomes" id="UP001374535">
    <property type="component" value="Chromosome 11"/>
</dbReference>
<protein>
    <submittedName>
        <fullName evidence="1">Uncharacterized protein</fullName>
    </submittedName>
</protein>
<keyword evidence="2" id="KW-1185">Reference proteome</keyword>
<organism evidence="1 2">
    <name type="scientific">Vigna mungo</name>
    <name type="common">Black gram</name>
    <name type="synonym">Phaseolus mungo</name>
    <dbReference type="NCBI Taxonomy" id="3915"/>
    <lineage>
        <taxon>Eukaryota</taxon>
        <taxon>Viridiplantae</taxon>
        <taxon>Streptophyta</taxon>
        <taxon>Embryophyta</taxon>
        <taxon>Tracheophyta</taxon>
        <taxon>Spermatophyta</taxon>
        <taxon>Magnoliopsida</taxon>
        <taxon>eudicotyledons</taxon>
        <taxon>Gunneridae</taxon>
        <taxon>Pentapetalae</taxon>
        <taxon>rosids</taxon>
        <taxon>fabids</taxon>
        <taxon>Fabales</taxon>
        <taxon>Fabaceae</taxon>
        <taxon>Papilionoideae</taxon>
        <taxon>50 kb inversion clade</taxon>
        <taxon>NPAAA clade</taxon>
        <taxon>indigoferoid/millettioid clade</taxon>
        <taxon>Phaseoleae</taxon>
        <taxon>Vigna</taxon>
    </lineage>
</organism>
<dbReference type="EMBL" id="CP144690">
    <property type="protein sequence ID" value="WVY90092.1"/>
    <property type="molecule type" value="Genomic_DNA"/>
</dbReference>
<sequence length="108" mass="11802">MAAASASATSLFLPSSFKLNAPTKNSDTLRFPLLNRRSNSFRIAASVSVSNPNVRTGPDDLVASILSKSGMWYTVHGQHHLEVAIGVQLGVFSSTQRKWFKQSRLLIL</sequence>
<reference evidence="1 2" key="1">
    <citation type="journal article" date="2023" name="Life. Sci Alliance">
        <title>Evolutionary insights into 3D genome organization and epigenetic landscape of Vigna mungo.</title>
        <authorList>
            <person name="Junaid A."/>
            <person name="Singh B."/>
            <person name="Bhatia S."/>
        </authorList>
    </citation>
    <scope>NUCLEOTIDE SEQUENCE [LARGE SCALE GENOMIC DNA]</scope>
    <source>
        <strain evidence="1">Urdbean</strain>
    </source>
</reference>
<dbReference type="AlphaFoldDB" id="A0AAQ3MFL6"/>